<evidence type="ECO:0000256" key="2">
    <source>
        <dbReference type="RuleBase" id="RU362039"/>
    </source>
</evidence>
<evidence type="ECO:0000256" key="1">
    <source>
        <dbReference type="ARBA" id="ARBA00008950"/>
    </source>
</evidence>
<dbReference type="Gene3D" id="3.60.21.10">
    <property type="match status" value="1"/>
</dbReference>
<dbReference type="EMBL" id="CP079981">
    <property type="protein sequence ID" value="QYA41644.1"/>
    <property type="molecule type" value="Genomic_DNA"/>
</dbReference>
<proteinExistence type="inferred from homology"/>
<evidence type="ECO:0000259" key="3">
    <source>
        <dbReference type="Pfam" id="PF12850"/>
    </source>
</evidence>
<evidence type="ECO:0000313" key="4">
    <source>
        <dbReference type="EMBL" id="QYA41644.1"/>
    </source>
</evidence>
<dbReference type="RefSeq" id="WP_165958583.1">
    <property type="nucleotide sequence ID" value="NZ_CP079981.1"/>
</dbReference>
<protein>
    <recommendedName>
        <fullName evidence="2">Phosphoesterase</fullName>
        <ecNumber evidence="2">3.1.4.-</ecNumber>
    </recommendedName>
</protein>
<dbReference type="GO" id="GO:0046872">
    <property type="term" value="F:metal ion binding"/>
    <property type="evidence" value="ECO:0007669"/>
    <property type="project" value="UniProtKB-KW"/>
</dbReference>
<keyword evidence="2" id="KW-0479">Metal-binding</keyword>
<sequence>MMKWVVVSDNHSMKNILTDIVSIHDDADVYIHLGDSEFDYNDVELKPYIKIKGNCDYGRDFHDTFELQQNDINAFLTHGHLYQVGNGRERLASVARDADCQIALYGHLHVKRVEVVEGVVCINPGSIAQSRSQEEETYAVLTFDESDQMVTFYNQQHEIVGKEILIF</sequence>
<dbReference type="EC" id="3.1.4.-" evidence="2"/>
<name>A0AAJ4P9S4_9STAP</name>
<accession>A0AAJ4P9S4</accession>
<evidence type="ECO:0000313" key="5">
    <source>
        <dbReference type="Proteomes" id="UP000826802"/>
    </source>
</evidence>
<dbReference type="SUPFAM" id="SSF56300">
    <property type="entry name" value="Metallo-dependent phosphatases"/>
    <property type="match status" value="1"/>
</dbReference>
<dbReference type="Pfam" id="PF12850">
    <property type="entry name" value="Metallophos_2"/>
    <property type="match status" value="1"/>
</dbReference>
<dbReference type="GO" id="GO:0016787">
    <property type="term" value="F:hydrolase activity"/>
    <property type="evidence" value="ECO:0007669"/>
    <property type="project" value="UniProtKB-UniRule"/>
</dbReference>
<dbReference type="InterPro" id="IPR000979">
    <property type="entry name" value="Phosphodiesterase_MJ0936/Vps29"/>
</dbReference>
<reference evidence="4 5" key="1">
    <citation type="submission" date="2021-07" db="EMBL/GenBank/DDBJ databases">
        <title>Prevalence and characterization of methicillin-resistant Macrococcus spp. in food producing animals and meat in Switzerland in 2019.</title>
        <authorList>
            <person name="Keller J.E."/>
            <person name="Schwendener S."/>
            <person name="Neuenschwander J."/>
            <person name="Overesch G."/>
            <person name="Perreten V."/>
        </authorList>
    </citation>
    <scope>NUCLEOTIDE SEQUENCE [LARGE SCALE GENOMIC DNA]</scope>
    <source>
        <strain evidence="4 5">19Msa0936</strain>
    </source>
</reference>
<dbReference type="InterPro" id="IPR024654">
    <property type="entry name" value="Calcineurin-like_PHP_lpxH"/>
</dbReference>
<dbReference type="AlphaFoldDB" id="A0AAJ4P9S4"/>
<dbReference type="NCBIfam" id="TIGR00040">
    <property type="entry name" value="yfcE"/>
    <property type="match status" value="1"/>
</dbReference>
<keyword evidence="5" id="KW-1185">Reference proteome</keyword>
<comment type="cofactor">
    <cofactor evidence="2">
        <name>a divalent metal cation</name>
        <dbReference type="ChEBI" id="CHEBI:60240"/>
    </cofactor>
</comment>
<organism evidence="4 5">
    <name type="scientific">Macrococcoides bohemicum</name>
    <dbReference type="NCBI Taxonomy" id="1903056"/>
    <lineage>
        <taxon>Bacteria</taxon>
        <taxon>Bacillati</taxon>
        <taxon>Bacillota</taxon>
        <taxon>Bacilli</taxon>
        <taxon>Bacillales</taxon>
        <taxon>Staphylococcaceae</taxon>
        <taxon>Macrococcoides</taxon>
    </lineage>
</organism>
<comment type="similarity">
    <text evidence="1 2">Belongs to the metallophosphoesterase superfamily. YfcE family.</text>
</comment>
<dbReference type="PANTHER" id="PTHR11124">
    <property type="entry name" value="VACUOLAR SORTING PROTEIN VPS29"/>
    <property type="match status" value="1"/>
</dbReference>
<feature type="domain" description="Calcineurin-like phosphoesterase" evidence="3">
    <location>
        <begin position="2"/>
        <end position="145"/>
    </location>
</feature>
<dbReference type="InterPro" id="IPR029052">
    <property type="entry name" value="Metallo-depent_PP-like"/>
</dbReference>
<gene>
    <name evidence="4" type="ORF">KYI11_08340</name>
</gene>
<dbReference type="Proteomes" id="UP000826802">
    <property type="component" value="Chromosome"/>
</dbReference>